<dbReference type="Pfam" id="PF07475">
    <property type="entry name" value="Hpr_kinase_C"/>
    <property type="match status" value="1"/>
</dbReference>
<feature type="binding site" evidence="14">
    <location>
        <begin position="153"/>
        <end position="160"/>
    </location>
    <ligand>
        <name>ATP</name>
        <dbReference type="ChEBI" id="CHEBI:30616"/>
    </ligand>
</feature>
<dbReference type="InterPro" id="IPR027417">
    <property type="entry name" value="P-loop_NTPase"/>
</dbReference>
<dbReference type="GO" id="GO:0004674">
    <property type="term" value="F:protein serine/threonine kinase activity"/>
    <property type="evidence" value="ECO:0007669"/>
    <property type="project" value="UniProtKB-KW"/>
</dbReference>
<proteinExistence type="inferred from homology"/>
<evidence type="ECO:0000259" key="16">
    <source>
        <dbReference type="Pfam" id="PF07475"/>
    </source>
</evidence>
<dbReference type="GO" id="GO:0004712">
    <property type="term" value="F:protein serine/threonine/tyrosine kinase activity"/>
    <property type="evidence" value="ECO:0007669"/>
    <property type="project" value="UniProtKB-UniRule"/>
</dbReference>
<dbReference type="GO" id="GO:0005524">
    <property type="term" value="F:ATP binding"/>
    <property type="evidence" value="ECO:0007669"/>
    <property type="project" value="UniProtKB-UniRule"/>
</dbReference>
<dbReference type="GO" id="GO:0006109">
    <property type="term" value="P:regulation of carbohydrate metabolic process"/>
    <property type="evidence" value="ECO:0007669"/>
    <property type="project" value="UniProtKB-UniRule"/>
</dbReference>
<keyword evidence="12 14" id="KW-0119">Carbohydrate metabolism</keyword>
<evidence type="ECO:0000256" key="12">
    <source>
        <dbReference type="ARBA" id="ARBA00023277"/>
    </source>
</evidence>
<evidence type="ECO:0000256" key="14">
    <source>
        <dbReference type="HAMAP-Rule" id="MF_01249"/>
    </source>
</evidence>
<dbReference type="HAMAP" id="MF_01249">
    <property type="entry name" value="HPr_kinase"/>
    <property type="match status" value="1"/>
</dbReference>
<feature type="region of interest" description="Important for the catalytic mechanism of both phosphorylation and dephosphorylation" evidence="14">
    <location>
        <begin position="201"/>
        <end position="210"/>
    </location>
</feature>
<comment type="function">
    <text evidence="14">Catalyzes the ATP- as well as the pyrophosphate-dependent phosphorylation of a specific serine residue in HPr, a phosphocarrier protein of the phosphoenolpyruvate-dependent sugar phosphotransferase system (PTS). HprK/P also catalyzes the pyrophosphate-producing, inorganic phosphate-dependent dephosphorylation (phosphorolysis) of seryl-phosphorylated HPr (P-Ser-HPr). The two antagonistic activities of HprK/P are regulated by several intracellular metabolites, which change their concentration in response to the absence or presence of rapidly metabolisable carbon sources (glucose, fructose, etc.) in the growth medium. Therefore, by controlling the phosphorylation state of HPr, HPrK/P is a sensor enzyme that plays a major role in the regulation of carbon metabolism and sugar transport: it mediates carbon catabolite repression (CCR), and regulates PTS-catalyzed carbohydrate uptake and inducer exclusion.</text>
</comment>
<dbReference type="Pfam" id="PF02603">
    <property type="entry name" value="Hpr_kinase_N"/>
    <property type="match status" value="1"/>
</dbReference>
<feature type="active site" evidence="14">
    <location>
        <position position="138"/>
    </location>
</feature>
<reference evidence="17 18" key="1">
    <citation type="journal article" date="2015" name="Geomicrobiol. J.">
        <title>Caldisalinibacter kiritimatiensis gen. nov., sp. nov., a moderately thermohalophilic thiosulfate-reducing bacterium from a hypersaline microbial mat.</title>
        <authorList>
            <person name="Ben Hania W."/>
            <person name="Joseph M."/>
            <person name="Fiebig A."/>
            <person name="Bunk B."/>
            <person name="Klenk H.-P."/>
            <person name="Fardeau M.-L."/>
            <person name="Spring S."/>
        </authorList>
    </citation>
    <scope>NUCLEOTIDE SEQUENCE [LARGE SCALE GENOMIC DNA]</scope>
    <source>
        <strain evidence="17 18">L21-TH-D2</strain>
    </source>
</reference>
<dbReference type="PANTHER" id="PTHR30305:SF1">
    <property type="entry name" value="HPR KINASE_PHOSPHORYLASE"/>
    <property type="match status" value="1"/>
</dbReference>
<dbReference type="RefSeq" id="WP_006313386.1">
    <property type="nucleotide sequence ID" value="NZ_ARZA01000173.1"/>
</dbReference>
<dbReference type="CDD" id="cd01918">
    <property type="entry name" value="HprK_C"/>
    <property type="match status" value="1"/>
</dbReference>
<dbReference type="EC" id="2.7.4.-" evidence="14"/>
<dbReference type="EC" id="2.7.11.-" evidence="14"/>
<keyword evidence="6 14" id="KW-0479">Metal-binding</keyword>
<gene>
    <name evidence="14" type="primary">hprK</name>
    <name evidence="17" type="ORF">L21TH_1538</name>
</gene>
<comment type="similarity">
    <text evidence="3 14">Belongs to the HPrK/P family.</text>
</comment>
<evidence type="ECO:0000256" key="4">
    <source>
        <dbReference type="ARBA" id="ARBA00022527"/>
    </source>
</evidence>
<feature type="active site" description="Proton acceptor; for phosphorylation activity. Proton donor; for dephosphorylation activity" evidence="14">
    <location>
        <position position="177"/>
    </location>
</feature>
<dbReference type="InterPro" id="IPR028979">
    <property type="entry name" value="Ser_kin/Pase_Hpr-like_N_sf"/>
</dbReference>
<evidence type="ECO:0000313" key="17">
    <source>
        <dbReference type="EMBL" id="EOD00428.1"/>
    </source>
</evidence>
<evidence type="ECO:0000256" key="3">
    <source>
        <dbReference type="ARBA" id="ARBA00006883"/>
    </source>
</evidence>
<evidence type="ECO:0000256" key="11">
    <source>
        <dbReference type="ARBA" id="ARBA00023268"/>
    </source>
</evidence>
<evidence type="ECO:0000256" key="7">
    <source>
        <dbReference type="ARBA" id="ARBA00022741"/>
    </source>
</evidence>
<feature type="active site" evidence="14">
    <location>
        <position position="243"/>
    </location>
</feature>
<keyword evidence="8 14" id="KW-0418">Kinase</keyword>
<dbReference type="InterPro" id="IPR011126">
    <property type="entry name" value="Hpr_kin/Pase_Hpr_N"/>
</dbReference>
<comment type="catalytic activity">
    <reaction evidence="1 14">
        <text>[HPr protein]-L-serine + ATP = [HPr protein]-O-phospho-L-serine + ADP + H(+)</text>
        <dbReference type="Rhea" id="RHEA:46600"/>
        <dbReference type="Rhea" id="RHEA-COMP:11602"/>
        <dbReference type="Rhea" id="RHEA-COMP:11603"/>
        <dbReference type="ChEBI" id="CHEBI:15378"/>
        <dbReference type="ChEBI" id="CHEBI:29999"/>
        <dbReference type="ChEBI" id="CHEBI:30616"/>
        <dbReference type="ChEBI" id="CHEBI:83421"/>
        <dbReference type="ChEBI" id="CHEBI:456216"/>
    </reaction>
</comment>
<evidence type="ECO:0000256" key="2">
    <source>
        <dbReference type="ARBA" id="ARBA00001946"/>
    </source>
</evidence>
<comment type="subunit">
    <text evidence="14">Homohexamer.</text>
</comment>
<dbReference type="SUPFAM" id="SSF75138">
    <property type="entry name" value="HprK N-terminal domain-like"/>
    <property type="match status" value="1"/>
</dbReference>
<organism evidence="17 18">
    <name type="scientific">Caldisalinibacter kiritimatiensis</name>
    <dbReference type="NCBI Taxonomy" id="1304284"/>
    <lineage>
        <taxon>Bacteria</taxon>
        <taxon>Bacillati</taxon>
        <taxon>Bacillota</taxon>
        <taxon>Tissierellia</taxon>
        <taxon>Tissierellales</taxon>
        <taxon>Thermohalobacteraceae</taxon>
        <taxon>Caldisalinibacter</taxon>
    </lineage>
</organism>
<comment type="domain">
    <text evidence="14">The Walker A ATP-binding motif also binds Pi and PPi.</text>
</comment>
<evidence type="ECO:0000256" key="8">
    <source>
        <dbReference type="ARBA" id="ARBA00022777"/>
    </source>
</evidence>
<dbReference type="EMBL" id="ARZA01000173">
    <property type="protein sequence ID" value="EOD00428.1"/>
    <property type="molecule type" value="Genomic_DNA"/>
</dbReference>
<evidence type="ECO:0000256" key="13">
    <source>
        <dbReference type="ARBA" id="ARBA00047657"/>
    </source>
</evidence>
<dbReference type="SUPFAM" id="SSF53795">
    <property type="entry name" value="PEP carboxykinase-like"/>
    <property type="match status" value="1"/>
</dbReference>
<keyword evidence="10 14" id="KW-0460">Magnesium</keyword>
<dbReference type="PATRIC" id="fig|1304284.3.peg.1507"/>
<dbReference type="eggNOG" id="COG1493">
    <property type="taxonomic scope" value="Bacteria"/>
</dbReference>
<evidence type="ECO:0000256" key="1">
    <source>
        <dbReference type="ARBA" id="ARBA00001120"/>
    </source>
</evidence>
<keyword evidence="7 14" id="KW-0547">Nucleotide-binding</keyword>
<dbReference type="STRING" id="1304284.L21TH_1538"/>
<feature type="binding site" evidence="14">
    <location>
        <position position="160"/>
    </location>
    <ligand>
        <name>Mg(2+)</name>
        <dbReference type="ChEBI" id="CHEBI:18420"/>
    </ligand>
</feature>
<dbReference type="AlphaFoldDB" id="R1ATI5"/>
<feature type="region of interest" description="Important for the catalytic mechanism of dephosphorylation" evidence="14">
    <location>
        <begin position="264"/>
        <end position="269"/>
    </location>
</feature>
<keyword evidence="9 14" id="KW-0067">ATP-binding</keyword>
<evidence type="ECO:0000256" key="9">
    <source>
        <dbReference type="ARBA" id="ARBA00022840"/>
    </source>
</evidence>
<dbReference type="NCBIfam" id="TIGR00679">
    <property type="entry name" value="hpr-ser"/>
    <property type="match status" value="1"/>
</dbReference>
<protein>
    <recommendedName>
        <fullName evidence="14">HPr kinase/phosphorylase</fullName>
        <shortName evidence="14">HPrK/P</shortName>
        <ecNumber evidence="14">2.7.11.-</ecNumber>
        <ecNumber evidence="14">2.7.4.-</ecNumber>
    </recommendedName>
    <alternativeName>
        <fullName evidence="14">HPr(Ser) kinase/phosphorylase</fullName>
    </alternativeName>
</protein>
<comment type="catalytic activity">
    <reaction evidence="13 14">
        <text>[HPr protein]-O-phospho-L-serine + phosphate + H(+) = [HPr protein]-L-serine + diphosphate</text>
        <dbReference type="Rhea" id="RHEA:46604"/>
        <dbReference type="Rhea" id="RHEA-COMP:11602"/>
        <dbReference type="Rhea" id="RHEA-COMP:11603"/>
        <dbReference type="ChEBI" id="CHEBI:15378"/>
        <dbReference type="ChEBI" id="CHEBI:29999"/>
        <dbReference type="ChEBI" id="CHEBI:33019"/>
        <dbReference type="ChEBI" id="CHEBI:43474"/>
        <dbReference type="ChEBI" id="CHEBI:83421"/>
    </reaction>
</comment>
<feature type="domain" description="HPr(Ser) kinase/phosphorylase N-terminal" evidence="15">
    <location>
        <begin position="4"/>
        <end position="127"/>
    </location>
</feature>
<feature type="domain" description="HPr kinase/phosphorylase C-terminal" evidence="16">
    <location>
        <begin position="131"/>
        <end position="298"/>
    </location>
</feature>
<dbReference type="Proteomes" id="UP000013378">
    <property type="component" value="Unassembled WGS sequence"/>
</dbReference>
<comment type="caution">
    <text evidence="17">The sequence shown here is derived from an EMBL/GenBank/DDBJ whole genome shotgun (WGS) entry which is preliminary data.</text>
</comment>
<dbReference type="Gene3D" id="3.40.1390.20">
    <property type="entry name" value="HprK N-terminal domain-like"/>
    <property type="match status" value="1"/>
</dbReference>
<feature type="binding site" evidence="14">
    <location>
        <position position="202"/>
    </location>
    <ligand>
        <name>Mg(2+)</name>
        <dbReference type="ChEBI" id="CHEBI:18420"/>
    </ligand>
</feature>
<evidence type="ECO:0000313" key="18">
    <source>
        <dbReference type="Proteomes" id="UP000013378"/>
    </source>
</evidence>
<keyword evidence="11 14" id="KW-0511">Multifunctional enzyme</keyword>
<accession>R1ATI5</accession>
<dbReference type="InterPro" id="IPR011104">
    <property type="entry name" value="Hpr_kin/Pase_C"/>
</dbReference>
<dbReference type="InterPro" id="IPR003755">
    <property type="entry name" value="HPr(Ser)_kin/Pase"/>
</dbReference>
<dbReference type="PANTHER" id="PTHR30305">
    <property type="entry name" value="PROTEIN YJDM-RELATED"/>
    <property type="match status" value="1"/>
</dbReference>
<evidence type="ECO:0000259" key="15">
    <source>
        <dbReference type="Pfam" id="PF02603"/>
    </source>
</evidence>
<sequence>MYSISVEKFIKDMDLEIIYTPEKTDIKIVKSDLNRPGLQLAGYFDYFAYERLQIIGSTEWNYLSTLDIETRKERLNKLFSYPFPALIITRNQQVFPEMLKCAEKHNRTIVRTKLATTKFTSKLVNYLEDILAPQTTIHGVLVDVYGIGILLLGKSGVGKSETALELIKRGHRLVADDAVQIKRVEEGVLKGKAPDLIRHFLEIRGVGILDIKRLYGVGAVRNAKRIDVVIELEIWDDKKEYDRLGLNEEYAEILNTKVPKIIIPVKPGRNLAMIVEVAAKNHRQKKMGYNAAEELNKKLVEQMNIKNTTGSVENVDLFELD</sequence>
<dbReference type="OrthoDB" id="9778803at2"/>
<comment type="cofactor">
    <cofactor evidence="2 14">
        <name>Mg(2+)</name>
        <dbReference type="ChEBI" id="CHEBI:18420"/>
    </cofactor>
</comment>
<evidence type="ECO:0000256" key="5">
    <source>
        <dbReference type="ARBA" id="ARBA00022679"/>
    </source>
</evidence>
<evidence type="ECO:0000256" key="10">
    <source>
        <dbReference type="ARBA" id="ARBA00022842"/>
    </source>
</evidence>
<keyword evidence="18" id="KW-1185">Reference proteome</keyword>
<evidence type="ECO:0000256" key="6">
    <source>
        <dbReference type="ARBA" id="ARBA00022723"/>
    </source>
</evidence>
<dbReference type="GO" id="GO:0000287">
    <property type="term" value="F:magnesium ion binding"/>
    <property type="evidence" value="ECO:0007669"/>
    <property type="project" value="UniProtKB-UniRule"/>
</dbReference>
<keyword evidence="5 14" id="KW-0808">Transferase</keyword>
<dbReference type="FunFam" id="3.40.50.300:FF:000174">
    <property type="entry name" value="HPr kinase/phosphorylase"/>
    <property type="match status" value="1"/>
</dbReference>
<dbReference type="GO" id="GO:0000155">
    <property type="term" value="F:phosphorelay sensor kinase activity"/>
    <property type="evidence" value="ECO:0007669"/>
    <property type="project" value="InterPro"/>
</dbReference>
<dbReference type="Gene3D" id="3.40.50.300">
    <property type="entry name" value="P-loop containing nucleotide triphosphate hydrolases"/>
    <property type="match status" value="1"/>
</dbReference>
<keyword evidence="4 14" id="KW-0723">Serine/threonine-protein kinase</keyword>
<name>R1ATI5_9FIRM</name>
<feature type="active site" evidence="14">
    <location>
        <position position="159"/>
    </location>
</feature>
<comment type="miscellaneous">
    <text evidence="14">Both phosphorylation and phosphorolysis are carried out by the same active site and suggest a common mechanism for both reactions.</text>
</comment>